<reference evidence="1 2" key="1">
    <citation type="journal article" date="2018" name="Genome Announc.">
        <title>Draft Genome Sequence of "Candidatus Phycosocius bacilliformis," an Alphaproteobacterial Ectosymbiont of the Hydrocarbon-Producing Green Alga Botryococcus braunii.</title>
        <authorList>
            <person name="Tanabe Y."/>
            <person name="Yamaguchi H."/>
            <person name="Watanabe M.M."/>
        </authorList>
    </citation>
    <scope>NUCLEOTIDE SEQUENCE [LARGE SCALE GENOMIC DNA]</scope>
    <source>
        <strain evidence="1 2">BOTRYCO-2</strain>
    </source>
</reference>
<organism evidence="1 2">
    <name type="scientific">Candidatus Phycosocius bacilliformis</name>
    <dbReference type="NCBI Taxonomy" id="1445552"/>
    <lineage>
        <taxon>Bacteria</taxon>
        <taxon>Pseudomonadati</taxon>
        <taxon>Pseudomonadota</taxon>
        <taxon>Alphaproteobacteria</taxon>
        <taxon>Caulobacterales</taxon>
        <taxon>Caulobacterales incertae sedis</taxon>
        <taxon>Candidatus Phycosocius</taxon>
    </lineage>
</organism>
<name>A0A2P2EEB4_9PROT</name>
<dbReference type="Proteomes" id="UP000245086">
    <property type="component" value="Unassembled WGS sequence"/>
</dbReference>
<dbReference type="EMBL" id="BFBR01000014">
    <property type="protein sequence ID" value="GBF59403.1"/>
    <property type="molecule type" value="Genomic_DNA"/>
</dbReference>
<comment type="caution">
    <text evidence="1">The sequence shown here is derived from an EMBL/GenBank/DDBJ whole genome shotgun (WGS) entry which is preliminary data.</text>
</comment>
<dbReference type="AlphaFoldDB" id="A0A2P2EEB4"/>
<evidence type="ECO:0000313" key="1">
    <source>
        <dbReference type="EMBL" id="GBF59403.1"/>
    </source>
</evidence>
<proteinExistence type="predicted"/>
<protein>
    <submittedName>
        <fullName evidence="1">Uncharacterized protein</fullName>
    </submittedName>
</protein>
<sequence length="32" mass="3757">MRTVKPDPGVRHEADKAHSNLRHADYLRIYPL</sequence>
<accession>A0A2P2EEB4</accession>
<evidence type="ECO:0000313" key="2">
    <source>
        <dbReference type="Proteomes" id="UP000245086"/>
    </source>
</evidence>
<keyword evidence="2" id="KW-1185">Reference proteome</keyword>
<gene>
    <name evidence="1" type="ORF">PbB2_03103</name>
</gene>